<protein>
    <submittedName>
        <fullName evidence="2">Uncharacterized protein</fullName>
    </submittedName>
</protein>
<name>A0A9Q3FUW2_9BASI</name>
<evidence type="ECO:0000313" key="2">
    <source>
        <dbReference type="EMBL" id="MBW0544348.1"/>
    </source>
</evidence>
<proteinExistence type="predicted"/>
<accession>A0A9Q3FUW2</accession>
<gene>
    <name evidence="2" type="ORF">O181_084063</name>
</gene>
<evidence type="ECO:0000256" key="1">
    <source>
        <dbReference type="SAM" id="MobiDB-lite"/>
    </source>
</evidence>
<feature type="region of interest" description="Disordered" evidence="1">
    <location>
        <begin position="1"/>
        <end position="22"/>
    </location>
</feature>
<dbReference type="AlphaFoldDB" id="A0A9Q3FUW2"/>
<evidence type="ECO:0000313" key="3">
    <source>
        <dbReference type="Proteomes" id="UP000765509"/>
    </source>
</evidence>
<dbReference type="Proteomes" id="UP000765509">
    <property type="component" value="Unassembled WGS sequence"/>
</dbReference>
<sequence length="94" mass="10719">MPYTRSGASYSLSRSSQKDYRHDYGRLQSVTKGQGSVNEGKTEKVCHYEADNIVLPLNRADTPPQGASLDIYKARKKAYNNVFQQKEYQRLSDL</sequence>
<reference evidence="2" key="1">
    <citation type="submission" date="2021-03" db="EMBL/GenBank/DDBJ databases">
        <title>Draft genome sequence of rust myrtle Austropuccinia psidii MF-1, a brazilian biotype.</title>
        <authorList>
            <person name="Quecine M.C."/>
            <person name="Pachon D.M.R."/>
            <person name="Bonatelli M.L."/>
            <person name="Correr F.H."/>
            <person name="Franceschini L.M."/>
            <person name="Leite T.F."/>
            <person name="Margarido G.R.A."/>
            <person name="Almeida C.A."/>
            <person name="Ferrarezi J.A."/>
            <person name="Labate C.A."/>
        </authorList>
    </citation>
    <scope>NUCLEOTIDE SEQUENCE</scope>
    <source>
        <strain evidence="2">MF-1</strain>
    </source>
</reference>
<feature type="compositionally biased region" description="Low complexity" evidence="1">
    <location>
        <begin position="1"/>
        <end position="15"/>
    </location>
</feature>
<comment type="caution">
    <text evidence="2">The sequence shown here is derived from an EMBL/GenBank/DDBJ whole genome shotgun (WGS) entry which is preliminary data.</text>
</comment>
<dbReference type="EMBL" id="AVOT02049176">
    <property type="protein sequence ID" value="MBW0544348.1"/>
    <property type="molecule type" value="Genomic_DNA"/>
</dbReference>
<organism evidence="2 3">
    <name type="scientific">Austropuccinia psidii MF-1</name>
    <dbReference type="NCBI Taxonomy" id="1389203"/>
    <lineage>
        <taxon>Eukaryota</taxon>
        <taxon>Fungi</taxon>
        <taxon>Dikarya</taxon>
        <taxon>Basidiomycota</taxon>
        <taxon>Pucciniomycotina</taxon>
        <taxon>Pucciniomycetes</taxon>
        <taxon>Pucciniales</taxon>
        <taxon>Sphaerophragmiaceae</taxon>
        <taxon>Austropuccinia</taxon>
    </lineage>
</organism>
<keyword evidence="3" id="KW-1185">Reference proteome</keyword>